<dbReference type="AlphaFoldDB" id="A0A2T2WX71"/>
<name>A0A2T2WX71_9FIRM</name>
<evidence type="ECO:0000313" key="2">
    <source>
        <dbReference type="Proteomes" id="UP000242972"/>
    </source>
</evidence>
<evidence type="ECO:0000313" key="1">
    <source>
        <dbReference type="EMBL" id="PSR26828.1"/>
    </source>
</evidence>
<comment type="caution">
    <text evidence="1">The sequence shown here is derived from an EMBL/GenBank/DDBJ whole genome shotgun (WGS) entry which is preliminary data.</text>
</comment>
<gene>
    <name evidence="1" type="ORF">C7B46_19735</name>
</gene>
<sequence>MVIPVSFQQVSHCCSDAATQVAKELGVPVDAVAWSLDWAIDLGKQMALPVGSTDCIIVHLVGTIQTDRGGRRRRYRRITQVPELVLDRWIPERQIARLVQEHQGHPSFLLQTPQRLLPVFFGVSWTDKSDQMFVLGQSITGEEVYVIDLPHSRARIVWLSGTLMGRACATPPNQMFRYRHCSFTRLNDVVVRDLLTGRVFVQSL</sequence>
<organism evidence="1 2">
    <name type="scientific">Sulfobacillus benefaciens</name>
    <dbReference type="NCBI Taxonomy" id="453960"/>
    <lineage>
        <taxon>Bacteria</taxon>
        <taxon>Bacillati</taxon>
        <taxon>Bacillota</taxon>
        <taxon>Clostridia</taxon>
        <taxon>Eubacteriales</taxon>
        <taxon>Clostridiales Family XVII. Incertae Sedis</taxon>
        <taxon>Sulfobacillus</taxon>
    </lineage>
</organism>
<accession>A0A2T2WX71</accession>
<dbReference type="Proteomes" id="UP000242972">
    <property type="component" value="Unassembled WGS sequence"/>
</dbReference>
<dbReference type="EMBL" id="PXYW01000118">
    <property type="protein sequence ID" value="PSR26828.1"/>
    <property type="molecule type" value="Genomic_DNA"/>
</dbReference>
<proteinExistence type="predicted"/>
<protein>
    <submittedName>
        <fullName evidence="1">Uncharacterized protein</fullName>
    </submittedName>
</protein>
<reference evidence="1 2" key="1">
    <citation type="journal article" date="2014" name="BMC Genomics">
        <title>Comparison of environmental and isolate Sulfobacillus genomes reveals diverse carbon, sulfur, nitrogen, and hydrogen metabolisms.</title>
        <authorList>
            <person name="Justice N.B."/>
            <person name="Norman A."/>
            <person name="Brown C.T."/>
            <person name="Singh A."/>
            <person name="Thomas B.C."/>
            <person name="Banfield J.F."/>
        </authorList>
    </citation>
    <scope>NUCLEOTIDE SEQUENCE [LARGE SCALE GENOMIC DNA]</scope>
    <source>
        <strain evidence="1">AMDSBA4</strain>
    </source>
</reference>